<dbReference type="InterPro" id="IPR001202">
    <property type="entry name" value="WW_dom"/>
</dbReference>
<proteinExistence type="predicted"/>
<dbReference type="Pfam" id="PF00397">
    <property type="entry name" value="WW"/>
    <property type="match status" value="1"/>
</dbReference>
<evidence type="ECO:0000256" key="1">
    <source>
        <dbReference type="SAM" id="SignalP"/>
    </source>
</evidence>
<reference evidence="3 4" key="1">
    <citation type="journal article" date="2018" name="Sci. Rep.">
        <title>Raphidocelis subcapitata (=Pseudokirchneriella subcapitata) provides an insight into genome evolution and environmental adaptations in the Sphaeropleales.</title>
        <authorList>
            <person name="Suzuki S."/>
            <person name="Yamaguchi H."/>
            <person name="Nakajima N."/>
            <person name="Kawachi M."/>
        </authorList>
    </citation>
    <scope>NUCLEOTIDE SEQUENCE [LARGE SCALE GENOMIC DNA]</scope>
    <source>
        <strain evidence="3 4">NIES-35</strain>
    </source>
</reference>
<evidence type="ECO:0000259" key="2">
    <source>
        <dbReference type="PROSITE" id="PS50020"/>
    </source>
</evidence>
<dbReference type="CDD" id="cd00201">
    <property type="entry name" value="WW"/>
    <property type="match status" value="1"/>
</dbReference>
<dbReference type="Proteomes" id="UP000247498">
    <property type="component" value="Unassembled WGS sequence"/>
</dbReference>
<gene>
    <name evidence="3" type="ORF">Rsub_01686</name>
</gene>
<feature type="domain" description="WW" evidence="2">
    <location>
        <begin position="82"/>
        <end position="116"/>
    </location>
</feature>
<dbReference type="EMBL" id="BDRX01000006">
    <property type="protein sequence ID" value="GBF88785.1"/>
    <property type="molecule type" value="Genomic_DNA"/>
</dbReference>
<name>A0A2V0NVD9_9CHLO</name>
<dbReference type="PROSITE" id="PS01159">
    <property type="entry name" value="WW_DOMAIN_1"/>
    <property type="match status" value="1"/>
</dbReference>
<organism evidence="3 4">
    <name type="scientific">Raphidocelis subcapitata</name>
    <dbReference type="NCBI Taxonomy" id="307507"/>
    <lineage>
        <taxon>Eukaryota</taxon>
        <taxon>Viridiplantae</taxon>
        <taxon>Chlorophyta</taxon>
        <taxon>core chlorophytes</taxon>
        <taxon>Chlorophyceae</taxon>
        <taxon>CS clade</taxon>
        <taxon>Sphaeropleales</taxon>
        <taxon>Selenastraceae</taxon>
        <taxon>Raphidocelis</taxon>
    </lineage>
</organism>
<dbReference type="Gene3D" id="2.20.70.10">
    <property type="match status" value="1"/>
</dbReference>
<dbReference type="InParanoid" id="A0A2V0NVD9"/>
<dbReference type="PROSITE" id="PS50020">
    <property type="entry name" value="WW_DOMAIN_2"/>
    <property type="match status" value="1"/>
</dbReference>
<dbReference type="SMART" id="SM00456">
    <property type="entry name" value="WW"/>
    <property type="match status" value="2"/>
</dbReference>
<protein>
    <recommendedName>
        <fullName evidence="2">WW domain-containing protein</fullName>
    </recommendedName>
</protein>
<feature type="signal peptide" evidence="1">
    <location>
        <begin position="1"/>
        <end position="26"/>
    </location>
</feature>
<comment type="caution">
    <text evidence="3">The sequence shown here is derived from an EMBL/GenBank/DDBJ whole genome shotgun (WGS) entry which is preliminary data.</text>
</comment>
<dbReference type="SUPFAM" id="SSF51045">
    <property type="entry name" value="WW domain"/>
    <property type="match status" value="1"/>
</dbReference>
<sequence length="129" mass="14214">MRAAAAGACAPLALLLSLLLRGPARAAAAPAPAKGGPADEWYFYNEVTGTLQWEDPGDVPFEGDGVRYWVGPNGEQLPDDPARLNYEWVEFWSEDLGRPYFLNLDTLESTWQRPADLAWRRIKAPPAAT</sequence>
<keyword evidence="4" id="KW-1185">Reference proteome</keyword>
<evidence type="ECO:0000313" key="3">
    <source>
        <dbReference type="EMBL" id="GBF88785.1"/>
    </source>
</evidence>
<dbReference type="OrthoDB" id="187617at2759"/>
<accession>A0A2V0NVD9</accession>
<dbReference type="InterPro" id="IPR036020">
    <property type="entry name" value="WW_dom_sf"/>
</dbReference>
<keyword evidence="1" id="KW-0732">Signal</keyword>
<dbReference type="AlphaFoldDB" id="A0A2V0NVD9"/>
<evidence type="ECO:0000313" key="4">
    <source>
        <dbReference type="Proteomes" id="UP000247498"/>
    </source>
</evidence>
<feature type="chain" id="PRO_5016036960" description="WW domain-containing protein" evidence="1">
    <location>
        <begin position="27"/>
        <end position="129"/>
    </location>
</feature>